<name>A0ACC2X7J6_9TREE</name>
<dbReference type="EMBL" id="JASBWV010000022">
    <property type="protein sequence ID" value="KAJ9119993.1"/>
    <property type="molecule type" value="Genomic_DNA"/>
</dbReference>
<comment type="caution">
    <text evidence="1">The sequence shown here is derived from an EMBL/GenBank/DDBJ whole genome shotgun (WGS) entry which is preliminary data.</text>
</comment>
<evidence type="ECO:0000313" key="2">
    <source>
        <dbReference type="Proteomes" id="UP001234202"/>
    </source>
</evidence>
<accession>A0ACC2X7J6</accession>
<sequence>MPDRDHFLDLFERLKKTCPRLERLLFELEGDVGLDPETEVSIMLCDISELPETDKPCEARDHDKRSEVSDNDSENDKSDYGSDVCYHGASENPHNVVDRARPAPGEPDRQGLKSDYAVDQCAVEYLSIILYELSDDGSEGGSEW</sequence>
<proteinExistence type="predicted"/>
<dbReference type="Proteomes" id="UP001234202">
    <property type="component" value="Unassembled WGS sequence"/>
</dbReference>
<evidence type="ECO:0000313" key="1">
    <source>
        <dbReference type="EMBL" id="KAJ9119993.1"/>
    </source>
</evidence>
<reference evidence="1" key="1">
    <citation type="submission" date="2023-04" db="EMBL/GenBank/DDBJ databases">
        <title>Draft Genome sequencing of Naganishia species isolated from polar environments using Oxford Nanopore Technology.</title>
        <authorList>
            <person name="Leo P."/>
            <person name="Venkateswaran K."/>
        </authorList>
    </citation>
    <scope>NUCLEOTIDE SEQUENCE</scope>
    <source>
        <strain evidence="1">DBVPG 5303</strain>
    </source>
</reference>
<protein>
    <submittedName>
        <fullName evidence="1">Uncharacterized protein</fullName>
    </submittedName>
</protein>
<keyword evidence="2" id="KW-1185">Reference proteome</keyword>
<organism evidence="1 2">
    <name type="scientific">Naganishia onofrii</name>
    <dbReference type="NCBI Taxonomy" id="1851511"/>
    <lineage>
        <taxon>Eukaryota</taxon>
        <taxon>Fungi</taxon>
        <taxon>Dikarya</taxon>
        <taxon>Basidiomycota</taxon>
        <taxon>Agaricomycotina</taxon>
        <taxon>Tremellomycetes</taxon>
        <taxon>Filobasidiales</taxon>
        <taxon>Filobasidiaceae</taxon>
        <taxon>Naganishia</taxon>
    </lineage>
</organism>
<gene>
    <name evidence="1" type="ORF">QFC24_005476</name>
</gene>